<keyword evidence="2" id="KW-0805">Transcription regulation</keyword>
<organism evidence="6 7">
    <name type="scientific">Telmatospirillum siberiense</name>
    <dbReference type="NCBI Taxonomy" id="382514"/>
    <lineage>
        <taxon>Bacteria</taxon>
        <taxon>Pseudomonadati</taxon>
        <taxon>Pseudomonadota</taxon>
        <taxon>Alphaproteobacteria</taxon>
        <taxon>Rhodospirillales</taxon>
        <taxon>Rhodospirillaceae</taxon>
        <taxon>Telmatospirillum</taxon>
    </lineage>
</organism>
<evidence type="ECO:0000313" key="7">
    <source>
        <dbReference type="Proteomes" id="UP000233293"/>
    </source>
</evidence>
<dbReference type="PROSITE" id="PS50931">
    <property type="entry name" value="HTH_LYSR"/>
    <property type="match status" value="1"/>
</dbReference>
<dbReference type="Gene3D" id="1.10.10.10">
    <property type="entry name" value="Winged helix-like DNA-binding domain superfamily/Winged helix DNA-binding domain"/>
    <property type="match status" value="1"/>
</dbReference>
<evidence type="ECO:0000313" key="6">
    <source>
        <dbReference type="EMBL" id="PKU24063.1"/>
    </source>
</evidence>
<dbReference type="InterPro" id="IPR036388">
    <property type="entry name" value="WH-like_DNA-bd_sf"/>
</dbReference>
<dbReference type="InterPro" id="IPR000847">
    <property type="entry name" value="LysR_HTH_N"/>
</dbReference>
<dbReference type="EMBL" id="PIUM01000014">
    <property type="protein sequence ID" value="PKU24063.1"/>
    <property type="molecule type" value="Genomic_DNA"/>
</dbReference>
<dbReference type="Pfam" id="PF03466">
    <property type="entry name" value="LysR_substrate"/>
    <property type="match status" value="1"/>
</dbReference>
<sequence length="285" mass="30685">MDWEDLRHFAAFVVGGSLSGAARRLSVEHATVARRIATLEEGLGIKLVDRRGRRLMLTPDGERVAAIAERMARETEGLSRLAQGARSELKGEVVISAPSAYAAALLARPLVALQRRHPDLRIRLLGEARLVSLEHREADIAIRLSRPEAGDLTAVKLGEMPFHLYADAAYLKETAAADWRFVGADGAMAGSPQQVLAEKIAAGRNFGLASDHAEIQLAFVRAGGGVAMLPDFMALSEPGLVRASPGEPALRREVWLVVHSDVKAAAPIRATVDCLKSHIGKHLEP</sequence>
<dbReference type="InterPro" id="IPR058163">
    <property type="entry name" value="LysR-type_TF_proteobact-type"/>
</dbReference>
<accession>A0A2N3PUI7</accession>
<dbReference type="PANTHER" id="PTHR30537:SF3">
    <property type="entry name" value="TRANSCRIPTIONAL REGULATORY PROTEIN"/>
    <property type="match status" value="1"/>
</dbReference>
<dbReference type="Proteomes" id="UP000233293">
    <property type="component" value="Unassembled WGS sequence"/>
</dbReference>
<dbReference type="InterPro" id="IPR005119">
    <property type="entry name" value="LysR_subst-bd"/>
</dbReference>
<feature type="domain" description="HTH lysR-type" evidence="5">
    <location>
        <begin position="1"/>
        <end position="58"/>
    </location>
</feature>
<comment type="similarity">
    <text evidence="1">Belongs to the LysR transcriptional regulatory family.</text>
</comment>
<evidence type="ECO:0000256" key="1">
    <source>
        <dbReference type="ARBA" id="ARBA00009437"/>
    </source>
</evidence>
<evidence type="ECO:0000256" key="3">
    <source>
        <dbReference type="ARBA" id="ARBA00023125"/>
    </source>
</evidence>
<dbReference type="OrthoDB" id="7333438at2"/>
<dbReference type="AlphaFoldDB" id="A0A2N3PUI7"/>
<dbReference type="Pfam" id="PF00126">
    <property type="entry name" value="HTH_1"/>
    <property type="match status" value="1"/>
</dbReference>
<dbReference type="RefSeq" id="WP_101251094.1">
    <property type="nucleotide sequence ID" value="NZ_PIUM01000014.1"/>
</dbReference>
<protein>
    <submittedName>
        <fullName evidence="6">LysR family transcriptional regulator</fullName>
    </submittedName>
</protein>
<gene>
    <name evidence="6" type="ORF">CWS72_13255</name>
</gene>
<dbReference type="GO" id="GO:0003700">
    <property type="term" value="F:DNA-binding transcription factor activity"/>
    <property type="evidence" value="ECO:0007669"/>
    <property type="project" value="InterPro"/>
</dbReference>
<reference evidence="7" key="1">
    <citation type="submission" date="2017-12" db="EMBL/GenBank/DDBJ databases">
        <title>Draft genome sequence of Telmatospirillum siberiense 26-4b1T, an acidotolerant peatland alphaproteobacterium potentially involved in sulfur cycling.</title>
        <authorList>
            <person name="Hausmann B."/>
            <person name="Pjevac P."/>
            <person name="Schreck K."/>
            <person name="Herbold C.W."/>
            <person name="Daims H."/>
            <person name="Wagner M."/>
            <person name="Pester M."/>
            <person name="Loy A."/>
        </authorList>
    </citation>
    <scope>NUCLEOTIDE SEQUENCE [LARGE SCALE GENOMIC DNA]</scope>
    <source>
        <strain evidence="7">26-4b1</strain>
    </source>
</reference>
<keyword evidence="3" id="KW-0238">DNA-binding</keyword>
<evidence type="ECO:0000256" key="2">
    <source>
        <dbReference type="ARBA" id="ARBA00023015"/>
    </source>
</evidence>
<keyword evidence="4" id="KW-0804">Transcription</keyword>
<dbReference type="Gene3D" id="3.40.190.290">
    <property type="match status" value="1"/>
</dbReference>
<dbReference type="SUPFAM" id="SSF46785">
    <property type="entry name" value="Winged helix' DNA-binding domain"/>
    <property type="match status" value="1"/>
</dbReference>
<dbReference type="GO" id="GO:0043565">
    <property type="term" value="F:sequence-specific DNA binding"/>
    <property type="evidence" value="ECO:0007669"/>
    <property type="project" value="TreeGrafter"/>
</dbReference>
<name>A0A2N3PUI7_9PROT</name>
<dbReference type="GO" id="GO:0006351">
    <property type="term" value="P:DNA-templated transcription"/>
    <property type="evidence" value="ECO:0007669"/>
    <property type="project" value="TreeGrafter"/>
</dbReference>
<dbReference type="InterPro" id="IPR036390">
    <property type="entry name" value="WH_DNA-bd_sf"/>
</dbReference>
<proteinExistence type="inferred from homology"/>
<dbReference type="PANTHER" id="PTHR30537">
    <property type="entry name" value="HTH-TYPE TRANSCRIPTIONAL REGULATOR"/>
    <property type="match status" value="1"/>
</dbReference>
<keyword evidence="7" id="KW-1185">Reference proteome</keyword>
<evidence type="ECO:0000259" key="5">
    <source>
        <dbReference type="PROSITE" id="PS50931"/>
    </source>
</evidence>
<evidence type="ECO:0000256" key="4">
    <source>
        <dbReference type="ARBA" id="ARBA00023163"/>
    </source>
</evidence>
<dbReference type="SUPFAM" id="SSF53850">
    <property type="entry name" value="Periplasmic binding protein-like II"/>
    <property type="match status" value="1"/>
</dbReference>
<comment type="caution">
    <text evidence="6">The sequence shown here is derived from an EMBL/GenBank/DDBJ whole genome shotgun (WGS) entry which is preliminary data.</text>
</comment>